<dbReference type="AlphaFoldDB" id="A0A9P7B0A9"/>
<dbReference type="OrthoDB" id="4084551at2759"/>
<dbReference type="Proteomes" id="UP000785200">
    <property type="component" value="Unassembled WGS sequence"/>
</dbReference>
<sequence>MAESPLDSWVSVDASGNPVATVNPTLTTIDGVATIINANPGATTSITGDSKPTSTLSGAVATSTGGGSFPLCHNKDGDFAPFCLPNNASSVYVGETYYVTWDINYFSEKNATVLVMANYVNASNGGPQAFESPISADYRGFYAWTINKSLLQGHSWNNVTLFLLHANPSDDEPRSFTGPNVMVTNRPTTYYRQPKTPAPEGKTLYIALPTVLGAIFLLVCGTHLWNRHNRRIGLGNVMGRRKGYGHGKSKAQRMGLQKNDKASVIQLREQELTADGQYQDLPENRDTMR</sequence>
<evidence type="ECO:0000256" key="1">
    <source>
        <dbReference type="SAM" id="Phobius"/>
    </source>
</evidence>
<accession>A0A9P7B0A9</accession>
<proteinExistence type="predicted"/>
<protein>
    <submittedName>
        <fullName evidence="2">Uncharacterized protein</fullName>
    </submittedName>
</protein>
<comment type="caution">
    <text evidence="2">The sequence shown here is derived from an EMBL/GenBank/DDBJ whole genome shotgun (WGS) entry which is preliminary data.</text>
</comment>
<gene>
    <name evidence="2" type="ORF">D0Z07_0908</name>
</gene>
<dbReference type="Pfam" id="PF14610">
    <property type="entry name" value="Psg1"/>
    <property type="match status" value="1"/>
</dbReference>
<evidence type="ECO:0000313" key="2">
    <source>
        <dbReference type="EMBL" id="KAG0652032.1"/>
    </source>
</evidence>
<dbReference type="InterPro" id="IPR028000">
    <property type="entry name" value="Pma1"/>
</dbReference>
<name>A0A9P7B0A9_9HELO</name>
<feature type="transmembrane region" description="Helical" evidence="1">
    <location>
        <begin position="204"/>
        <end position="225"/>
    </location>
</feature>
<reference evidence="2" key="1">
    <citation type="submission" date="2019-07" db="EMBL/GenBank/DDBJ databases">
        <title>Hyphodiscus hymeniophilus genome sequencing and assembly.</title>
        <authorList>
            <person name="Kramer G."/>
            <person name="Nodwell J."/>
        </authorList>
    </citation>
    <scope>NUCLEOTIDE SEQUENCE</scope>
    <source>
        <strain evidence="2">ATCC 34498</strain>
    </source>
</reference>
<dbReference type="EMBL" id="VNKQ01000003">
    <property type="protein sequence ID" value="KAG0652032.1"/>
    <property type="molecule type" value="Genomic_DNA"/>
</dbReference>
<keyword evidence="1" id="KW-0472">Membrane</keyword>
<keyword evidence="1" id="KW-0812">Transmembrane</keyword>
<organism evidence="2 3">
    <name type="scientific">Hyphodiscus hymeniophilus</name>
    <dbReference type="NCBI Taxonomy" id="353542"/>
    <lineage>
        <taxon>Eukaryota</taxon>
        <taxon>Fungi</taxon>
        <taxon>Dikarya</taxon>
        <taxon>Ascomycota</taxon>
        <taxon>Pezizomycotina</taxon>
        <taxon>Leotiomycetes</taxon>
        <taxon>Helotiales</taxon>
        <taxon>Hyphodiscaceae</taxon>
        <taxon>Hyphodiscus</taxon>
    </lineage>
</organism>
<keyword evidence="1" id="KW-1133">Transmembrane helix</keyword>
<evidence type="ECO:0000313" key="3">
    <source>
        <dbReference type="Proteomes" id="UP000785200"/>
    </source>
</evidence>
<keyword evidence="3" id="KW-1185">Reference proteome</keyword>